<name>A0A6J4KRV8_9CHLR</name>
<evidence type="ECO:0000313" key="1">
    <source>
        <dbReference type="EMBL" id="CAA9313255.1"/>
    </source>
</evidence>
<dbReference type="AlphaFoldDB" id="A0A6J4KRV8"/>
<dbReference type="EMBL" id="CADCTR010001808">
    <property type="protein sequence ID" value="CAA9313255.1"/>
    <property type="molecule type" value="Genomic_DNA"/>
</dbReference>
<proteinExistence type="predicted"/>
<reference evidence="1" key="1">
    <citation type="submission" date="2020-02" db="EMBL/GenBank/DDBJ databases">
        <authorList>
            <person name="Meier V. D."/>
        </authorList>
    </citation>
    <scope>NUCLEOTIDE SEQUENCE</scope>
    <source>
        <strain evidence="1">AVDCRST_MAG93</strain>
    </source>
</reference>
<accession>A0A6J4KRV8</accession>
<protein>
    <submittedName>
        <fullName evidence="1">Uncharacterized protein</fullName>
    </submittedName>
</protein>
<organism evidence="1">
    <name type="scientific">uncultured Chloroflexia bacterium</name>
    <dbReference type="NCBI Taxonomy" id="1672391"/>
    <lineage>
        <taxon>Bacteria</taxon>
        <taxon>Bacillati</taxon>
        <taxon>Chloroflexota</taxon>
        <taxon>Chloroflexia</taxon>
        <taxon>environmental samples</taxon>
    </lineage>
</organism>
<sequence length="170" mass="18815">MAALFWPAYVCYAQLADVNCCSVPCIQPDSGSMSYFFLYPGATSYTPSARLKCKAALARAHEPCKRGTLCSSAGAWSITVDRDVTEKTWDEPTNQRFIVRCACQDARVAQAARLKVAFGIGELCAALVVLSSLRSQLMLWLGGVFLWLGHTDNLFFRHRRHSQANETISI</sequence>
<gene>
    <name evidence="1" type="ORF">AVDCRST_MAG93-5361</name>
</gene>